<dbReference type="InterPro" id="IPR008160">
    <property type="entry name" value="Collagen"/>
</dbReference>
<accession>A0ABX7VUY1</accession>
<dbReference type="RefSeq" id="WP_209368962.1">
    <property type="nucleotide sequence ID" value="NZ_CP046956.1"/>
</dbReference>
<keyword evidence="3" id="KW-1185">Reference proteome</keyword>
<name>A0ABX7VUY1_9BACI</name>
<dbReference type="InterPro" id="IPR021210">
    <property type="entry name" value="Exosporium_BclB"/>
</dbReference>
<feature type="compositionally biased region" description="Low complexity" evidence="1">
    <location>
        <begin position="44"/>
        <end position="90"/>
    </location>
</feature>
<sequence length="268" mass="26176">MRRSNNSLPNDCFPEVCCPTGGSLCRAQGTRRPAVTRVIDSVVGPTGPTGPTGATGPTGPIGPTGATGPTGPIGPTGATGPTGPTGPAGVTGAPGAGAIIPYASGTPVVLTTVLGGLVGTTSLVGFGSSNTGVELLGTGQIDITGAGGTALNFAFSVPREGTITSIDAYFSTTASVDLIGDITINAQLYRSPDPATNIFDPIPETLVTLTPDITAPITIGEISRGSLDGLNVPVTEGDRLLLVFSATASGIELAGTVAGYASAGVAIS</sequence>
<evidence type="ECO:0000313" key="3">
    <source>
        <dbReference type="Proteomes" id="UP000665043"/>
    </source>
</evidence>
<organism evidence="2 3">
    <name type="scientific">Sediminibacillus dalangtanensis</name>
    <dbReference type="NCBI Taxonomy" id="2729421"/>
    <lineage>
        <taxon>Bacteria</taxon>
        <taxon>Bacillati</taxon>
        <taxon>Bacillota</taxon>
        <taxon>Bacilli</taxon>
        <taxon>Bacillales</taxon>
        <taxon>Bacillaceae</taxon>
        <taxon>Sediminibacillus</taxon>
    </lineage>
</organism>
<reference evidence="2 3" key="1">
    <citation type="submission" date="2019-12" db="EMBL/GenBank/DDBJ databases">
        <title>The whole genome sequencing of a strain isolated from a Mars analog, Dalangtan Playa.</title>
        <authorList>
            <person name="Huang T."/>
        </authorList>
    </citation>
    <scope>NUCLEOTIDE SEQUENCE [LARGE SCALE GENOMIC DNA]</scope>
    <source>
        <strain evidence="2 3">DP4-553-S</strain>
    </source>
</reference>
<dbReference type="EMBL" id="CP046956">
    <property type="protein sequence ID" value="QTM99580.1"/>
    <property type="molecule type" value="Genomic_DNA"/>
</dbReference>
<dbReference type="Pfam" id="PF01391">
    <property type="entry name" value="Collagen"/>
    <property type="match status" value="1"/>
</dbReference>
<feature type="region of interest" description="Disordered" evidence="1">
    <location>
        <begin position="41"/>
        <end position="90"/>
    </location>
</feature>
<proteinExistence type="predicted"/>
<gene>
    <name evidence="2" type="ORF">ERJ70_09870</name>
</gene>
<dbReference type="NCBIfam" id="TIGR03721">
    <property type="entry name" value="exospore_TM"/>
    <property type="match status" value="1"/>
</dbReference>
<evidence type="ECO:0000313" key="2">
    <source>
        <dbReference type="EMBL" id="QTM99580.1"/>
    </source>
</evidence>
<dbReference type="Proteomes" id="UP000665043">
    <property type="component" value="Chromosome"/>
</dbReference>
<protein>
    <submittedName>
        <fullName evidence="2">BclB domain-containing protein</fullName>
    </submittedName>
</protein>
<evidence type="ECO:0000256" key="1">
    <source>
        <dbReference type="SAM" id="MobiDB-lite"/>
    </source>
</evidence>